<feature type="disulfide bond" evidence="13">
    <location>
        <begin position="1355"/>
        <end position="1364"/>
    </location>
</feature>
<dbReference type="CDD" id="cd00110">
    <property type="entry name" value="LamG"/>
    <property type="match status" value="1"/>
</dbReference>
<feature type="disulfide bond" evidence="13">
    <location>
        <begin position="2026"/>
        <end position="2035"/>
    </location>
</feature>
<dbReference type="Gene3D" id="2.10.70.10">
    <property type="entry name" value="Complement Module, domain 1"/>
    <property type="match status" value="4"/>
</dbReference>
<dbReference type="InterPro" id="IPR000152">
    <property type="entry name" value="EGF-type_Asp/Asn_hydroxyl_site"/>
</dbReference>
<feature type="disulfide bond" evidence="13">
    <location>
        <begin position="1393"/>
        <end position="1402"/>
    </location>
</feature>
<dbReference type="InterPro" id="IPR051022">
    <property type="entry name" value="Notch_Cell-Fate_Det"/>
</dbReference>
<dbReference type="PRINTS" id="PR00010">
    <property type="entry name" value="EGFBLOOD"/>
</dbReference>
<dbReference type="CDD" id="cd00033">
    <property type="entry name" value="CCP"/>
    <property type="match status" value="2"/>
</dbReference>
<dbReference type="PRINTS" id="PR01705">
    <property type="entry name" value="TSP1REPEAT"/>
</dbReference>
<feature type="disulfide bond" evidence="13">
    <location>
        <begin position="1559"/>
        <end position="1569"/>
    </location>
</feature>
<evidence type="ECO:0000256" key="12">
    <source>
        <dbReference type="ARBA" id="ARBA00023180"/>
    </source>
</evidence>
<dbReference type="GO" id="GO:0007399">
    <property type="term" value="P:nervous system development"/>
    <property type="evidence" value="ECO:0007669"/>
    <property type="project" value="UniProtKB-ARBA"/>
</dbReference>
<dbReference type="SMART" id="SM00032">
    <property type="entry name" value="CCP"/>
    <property type="match status" value="5"/>
</dbReference>
<feature type="domain" description="EGF-like" evidence="16">
    <location>
        <begin position="1442"/>
        <end position="1477"/>
    </location>
</feature>
<dbReference type="FunFam" id="2.10.25.10:FF:000142">
    <property type="entry name" value="Crumbs cell polarity complex component 2"/>
    <property type="match status" value="1"/>
</dbReference>
<dbReference type="FunFam" id="2.10.25.10:FF:000246">
    <property type="entry name" value="EGF-like repeat and discoidin I-like domain-containing protein 3"/>
    <property type="match status" value="1"/>
</dbReference>
<accession>A0A2G8LBZ1</accession>
<dbReference type="SMART" id="SM00159">
    <property type="entry name" value="PTX"/>
    <property type="match status" value="1"/>
</dbReference>
<feature type="disulfide bond" evidence="13">
    <location>
        <begin position="1726"/>
        <end position="1743"/>
    </location>
</feature>
<feature type="disulfide bond" evidence="13">
    <location>
        <begin position="1154"/>
        <end position="1163"/>
    </location>
</feature>
<feature type="disulfide bond" evidence="13">
    <location>
        <begin position="1078"/>
        <end position="1087"/>
    </location>
</feature>
<dbReference type="PROSITE" id="PS51828">
    <property type="entry name" value="PTX_2"/>
    <property type="match status" value="1"/>
</dbReference>
<dbReference type="InterPro" id="IPR001791">
    <property type="entry name" value="Laminin_G"/>
</dbReference>
<feature type="domain" description="EGF-like" evidence="16">
    <location>
        <begin position="1324"/>
        <end position="1365"/>
    </location>
</feature>
<dbReference type="PANTHER" id="PTHR24049">
    <property type="entry name" value="CRUMBS FAMILY MEMBER"/>
    <property type="match status" value="1"/>
</dbReference>
<dbReference type="InterPro" id="IPR036383">
    <property type="entry name" value="TSP1_rpt_sf"/>
</dbReference>
<dbReference type="InterPro" id="IPR000436">
    <property type="entry name" value="Sushi_SCR_CCP_dom"/>
</dbReference>
<keyword evidence="3" id="KW-0964">Secreted</keyword>
<dbReference type="PROSITE" id="PS01186">
    <property type="entry name" value="EGF_2"/>
    <property type="match status" value="16"/>
</dbReference>
<evidence type="ECO:0000256" key="9">
    <source>
        <dbReference type="ARBA" id="ARBA00022989"/>
    </source>
</evidence>
<feature type="disulfide bond" evidence="13">
    <location>
        <begin position="1629"/>
        <end position="1638"/>
    </location>
</feature>
<dbReference type="InterPro" id="IPR001881">
    <property type="entry name" value="EGF-like_Ca-bd_dom"/>
</dbReference>
<feature type="domain" description="Sushi" evidence="18">
    <location>
        <begin position="70"/>
        <end position="130"/>
    </location>
</feature>
<feature type="domain" description="Sushi" evidence="18">
    <location>
        <begin position="278"/>
        <end position="349"/>
    </location>
</feature>
<feature type="domain" description="EGF-like" evidence="16">
    <location>
        <begin position="1405"/>
        <end position="1440"/>
    </location>
</feature>
<feature type="domain" description="EGF-like" evidence="16">
    <location>
        <begin position="1555"/>
        <end position="1590"/>
    </location>
</feature>
<evidence type="ECO:0000256" key="4">
    <source>
        <dbReference type="ARBA" id="ARBA00022536"/>
    </source>
</evidence>
<dbReference type="InterPro" id="IPR011641">
    <property type="entry name" value="Tyr-kin_ephrin_A/B_rcpt-like"/>
</dbReference>
<feature type="domain" description="EGF-like" evidence="16">
    <location>
        <begin position="1367"/>
        <end position="1403"/>
    </location>
</feature>
<dbReference type="GO" id="GO:0005509">
    <property type="term" value="F:calcium ion binding"/>
    <property type="evidence" value="ECO:0007669"/>
    <property type="project" value="InterPro"/>
</dbReference>
<feature type="disulfide bond" evidence="13">
    <location>
        <begin position="1274"/>
        <end position="1283"/>
    </location>
</feature>
<feature type="disulfide bond" evidence="13">
    <location>
        <begin position="1543"/>
        <end position="1552"/>
    </location>
</feature>
<dbReference type="PROSITE" id="PS50026">
    <property type="entry name" value="EGF_3"/>
    <property type="match status" value="21"/>
</dbReference>
<dbReference type="FunFam" id="2.20.100.10:FF:000007">
    <property type="entry name" value="Thrombospondin 1"/>
    <property type="match status" value="1"/>
</dbReference>
<dbReference type="FunFam" id="2.10.25.10:FF:000255">
    <property type="entry name" value="Sushi, nidogen and EGF-like domains 1"/>
    <property type="match status" value="1"/>
</dbReference>
<dbReference type="SUPFAM" id="SSF49899">
    <property type="entry name" value="Concanavalin A-like lectins/glucanases"/>
    <property type="match status" value="1"/>
</dbReference>
<keyword evidence="11 13" id="KW-1015">Disulfide bond</keyword>
<dbReference type="Proteomes" id="UP000230750">
    <property type="component" value="Unassembled WGS sequence"/>
</dbReference>
<dbReference type="SUPFAM" id="SSF57535">
    <property type="entry name" value="Complement control module/SCR domain"/>
    <property type="match status" value="3"/>
</dbReference>
<feature type="domain" description="EGF-like" evidence="16">
    <location>
        <begin position="1128"/>
        <end position="1164"/>
    </location>
</feature>
<dbReference type="GO" id="GO:0007157">
    <property type="term" value="P:heterophilic cell-cell adhesion via plasma membrane cell adhesion molecules"/>
    <property type="evidence" value="ECO:0007669"/>
    <property type="project" value="TreeGrafter"/>
</dbReference>
<evidence type="ECO:0000259" key="17">
    <source>
        <dbReference type="PROSITE" id="PS50825"/>
    </source>
</evidence>
<dbReference type="FunFam" id="2.10.25.10:FF:000321">
    <property type="entry name" value="Protein delta homolog 1"/>
    <property type="match status" value="1"/>
</dbReference>
<dbReference type="InterPro" id="IPR013032">
    <property type="entry name" value="EGF-like_CS"/>
</dbReference>
<feature type="disulfide bond" evidence="13">
    <location>
        <begin position="1002"/>
        <end position="1011"/>
    </location>
</feature>
<feature type="domain" description="HYR" evidence="17">
    <location>
        <begin position="348"/>
        <end position="433"/>
    </location>
</feature>
<dbReference type="SMART" id="SM00181">
    <property type="entry name" value="EGF"/>
    <property type="match status" value="25"/>
</dbReference>
<feature type="disulfide bond" evidence="13">
    <location>
        <begin position="1170"/>
        <end position="1180"/>
    </location>
</feature>
<feature type="disulfide bond" evidence="13">
    <location>
        <begin position="1040"/>
        <end position="1049"/>
    </location>
</feature>
<evidence type="ECO:0000256" key="6">
    <source>
        <dbReference type="ARBA" id="ARBA00022729"/>
    </source>
</evidence>
<dbReference type="FunFam" id="2.10.25.10:FF:000031">
    <property type="entry name" value="neurogenic locus notch homolog protein 3"/>
    <property type="match status" value="1"/>
</dbReference>
<feature type="disulfide bond" evidence="13">
    <location>
        <begin position="1116"/>
        <end position="1125"/>
    </location>
</feature>
<reference evidence="20 21" key="1">
    <citation type="journal article" date="2017" name="PLoS Biol.">
        <title>The sea cucumber genome provides insights into morphological evolution and visceral regeneration.</title>
        <authorList>
            <person name="Zhang X."/>
            <person name="Sun L."/>
            <person name="Yuan J."/>
            <person name="Sun Y."/>
            <person name="Gao Y."/>
            <person name="Zhang L."/>
            <person name="Li S."/>
            <person name="Dai H."/>
            <person name="Hamel J.F."/>
            <person name="Liu C."/>
            <person name="Yu Y."/>
            <person name="Liu S."/>
            <person name="Lin W."/>
            <person name="Guo K."/>
            <person name="Jin S."/>
            <person name="Xu P."/>
            <person name="Storey K.B."/>
            <person name="Huan P."/>
            <person name="Zhang T."/>
            <person name="Zhou Y."/>
            <person name="Zhang J."/>
            <person name="Lin C."/>
            <person name="Li X."/>
            <person name="Xing L."/>
            <person name="Huo D."/>
            <person name="Sun M."/>
            <person name="Wang L."/>
            <person name="Mercier A."/>
            <person name="Li F."/>
            <person name="Yang H."/>
            <person name="Xiang J."/>
        </authorList>
    </citation>
    <scope>NUCLEOTIDE SEQUENCE [LARGE SCALE GENOMIC DNA]</scope>
    <source>
        <strain evidence="20">Shaxun</strain>
        <tissue evidence="20">Muscle</tissue>
    </source>
</reference>
<keyword evidence="9" id="KW-1133">Transmembrane helix</keyword>
<dbReference type="GO" id="GO:0045197">
    <property type="term" value="P:establishment or maintenance of epithelial cell apical/basal polarity"/>
    <property type="evidence" value="ECO:0007669"/>
    <property type="project" value="TreeGrafter"/>
</dbReference>
<feature type="domain" description="EGF-like" evidence="16">
    <location>
        <begin position="1014"/>
        <end position="1050"/>
    </location>
</feature>
<evidence type="ECO:0000256" key="3">
    <source>
        <dbReference type="ARBA" id="ARBA00022525"/>
    </source>
</evidence>
<evidence type="ECO:0000259" key="19">
    <source>
        <dbReference type="PROSITE" id="PS51828"/>
    </source>
</evidence>
<organism evidence="20 21">
    <name type="scientific">Stichopus japonicus</name>
    <name type="common">Sea cucumber</name>
    <dbReference type="NCBI Taxonomy" id="307972"/>
    <lineage>
        <taxon>Eukaryota</taxon>
        <taxon>Metazoa</taxon>
        <taxon>Echinodermata</taxon>
        <taxon>Eleutherozoa</taxon>
        <taxon>Echinozoa</taxon>
        <taxon>Holothuroidea</taxon>
        <taxon>Aspidochirotacea</taxon>
        <taxon>Aspidochirotida</taxon>
        <taxon>Stichopodidae</taxon>
        <taxon>Apostichopus</taxon>
    </lineage>
</organism>
<comment type="caution">
    <text evidence="13">Lacks conserved residue(s) required for the propagation of feature annotation.</text>
</comment>
<dbReference type="Gene3D" id="2.10.50.10">
    <property type="entry name" value="Tumor Necrosis Factor Receptor, subunit A, domain 2"/>
    <property type="match status" value="3"/>
</dbReference>
<dbReference type="Pfam" id="PF07699">
    <property type="entry name" value="Ephrin_rec_like"/>
    <property type="match status" value="4"/>
</dbReference>
<feature type="domain" description="HYR" evidence="17">
    <location>
        <begin position="196"/>
        <end position="277"/>
    </location>
</feature>
<dbReference type="FunFam" id="2.10.25.10:FF:000095">
    <property type="entry name" value="Notch, isoform B"/>
    <property type="match status" value="1"/>
</dbReference>
<feature type="disulfide bond" evidence="13">
    <location>
        <begin position="1191"/>
        <end position="1200"/>
    </location>
</feature>
<dbReference type="PROSITE" id="PS00022">
    <property type="entry name" value="EGF_1"/>
    <property type="match status" value="20"/>
</dbReference>
<feature type="domain" description="EGF-like" evidence="16">
    <location>
        <begin position="1679"/>
        <end position="1715"/>
    </location>
</feature>
<name>A0A2G8LBZ1_STIJA</name>
<dbReference type="SUPFAM" id="SSF57184">
    <property type="entry name" value="Growth factor receptor domain"/>
    <property type="match status" value="4"/>
</dbReference>
<dbReference type="Pfam" id="PF00090">
    <property type="entry name" value="TSP_1"/>
    <property type="match status" value="1"/>
</dbReference>
<dbReference type="PRINTS" id="PR01983">
    <property type="entry name" value="NOTCH"/>
</dbReference>
<dbReference type="Pfam" id="PF12661">
    <property type="entry name" value="hEGF"/>
    <property type="match status" value="4"/>
</dbReference>
<keyword evidence="5" id="KW-0812">Transmembrane</keyword>
<feature type="domain" description="EGF-like" evidence="16">
    <location>
        <begin position="1962"/>
        <end position="1998"/>
    </location>
</feature>
<feature type="domain" description="EGF-like" evidence="16">
    <location>
        <begin position="1248"/>
        <end position="1284"/>
    </location>
</feature>
<evidence type="ECO:0000256" key="13">
    <source>
        <dbReference type="PROSITE-ProRule" id="PRU00076"/>
    </source>
</evidence>
<feature type="disulfide bond" evidence="13">
    <location>
        <begin position="1430"/>
        <end position="1439"/>
    </location>
</feature>
<dbReference type="InterPro" id="IPR018097">
    <property type="entry name" value="EGF_Ca-bd_CS"/>
</dbReference>
<keyword evidence="12" id="KW-0325">Glycoprotein</keyword>
<dbReference type="GO" id="GO:0005886">
    <property type="term" value="C:plasma membrane"/>
    <property type="evidence" value="ECO:0007669"/>
    <property type="project" value="TreeGrafter"/>
</dbReference>
<keyword evidence="14" id="KW-0768">Sushi</keyword>
<dbReference type="Pfam" id="PF13385">
    <property type="entry name" value="Laminin_G_3"/>
    <property type="match status" value="1"/>
</dbReference>
<dbReference type="SMART" id="SM00282">
    <property type="entry name" value="LamG"/>
    <property type="match status" value="1"/>
</dbReference>
<evidence type="ECO:0000256" key="10">
    <source>
        <dbReference type="ARBA" id="ARBA00023136"/>
    </source>
</evidence>
<dbReference type="Gene3D" id="2.60.120.200">
    <property type="match status" value="1"/>
</dbReference>
<feature type="domain" description="EGF-like" evidence="16">
    <location>
        <begin position="1052"/>
        <end position="1088"/>
    </location>
</feature>
<dbReference type="STRING" id="307972.A0A2G8LBZ1"/>
<evidence type="ECO:0000256" key="15">
    <source>
        <dbReference type="SAM" id="MobiDB-lite"/>
    </source>
</evidence>
<dbReference type="PROSITE" id="PS00010">
    <property type="entry name" value="ASX_HYDROXYL"/>
    <property type="match status" value="15"/>
</dbReference>
<dbReference type="GO" id="GO:0120025">
    <property type="term" value="C:plasma membrane bounded cell projection"/>
    <property type="evidence" value="ECO:0007669"/>
    <property type="project" value="UniProtKB-ARBA"/>
</dbReference>
<evidence type="ECO:0000256" key="11">
    <source>
        <dbReference type="ARBA" id="ARBA00023157"/>
    </source>
</evidence>
<evidence type="ECO:0000256" key="2">
    <source>
        <dbReference type="ARBA" id="ARBA00004613"/>
    </source>
</evidence>
<evidence type="ECO:0000313" key="21">
    <source>
        <dbReference type="Proteomes" id="UP000230750"/>
    </source>
</evidence>
<dbReference type="PANTHER" id="PTHR24049:SF22">
    <property type="entry name" value="DROSOPHILA CRUMBS HOMOLOG"/>
    <property type="match status" value="1"/>
</dbReference>
<dbReference type="InterPro" id="IPR035976">
    <property type="entry name" value="Sushi/SCR/CCP_sf"/>
</dbReference>
<dbReference type="Gene3D" id="2.10.25.10">
    <property type="entry name" value="Laminin"/>
    <property type="match status" value="21"/>
</dbReference>
<dbReference type="OrthoDB" id="10066368at2759"/>
<evidence type="ECO:0000256" key="1">
    <source>
        <dbReference type="ARBA" id="ARBA00004167"/>
    </source>
</evidence>
<keyword evidence="8" id="KW-0106">Calcium</keyword>
<feature type="disulfide bond" evidence="13">
    <location>
        <begin position="1580"/>
        <end position="1589"/>
    </location>
</feature>
<dbReference type="FunFam" id="2.10.25.10:FF:000327">
    <property type="entry name" value="neurogenic locus notch homolog protein 4"/>
    <property type="match status" value="1"/>
</dbReference>
<evidence type="ECO:0000256" key="14">
    <source>
        <dbReference type="PROSITE-ProRule" id="PRU00302"/>
    </source>
</evidence>
<comment type="subcellular location">
    <subcellularLocation>
        <location evidence="1">Membrane</location>
        <topology evidence="1">Single-pass membrane protein</topology>
    </subcellularLocation>
    <subcellularLocation>
        <location evidence="2">Secreted</location>
    </subcellularLocation>
</comment>
<feature type="disulfide bond" evidence="14">
    <location>
        <begin position="101"/>
        <end position="128"/>
    </location>
</feature>
<feature type="domain" description="EGF-like" evidence="16">
    <location>
        <begin position="1517"/>
        <end position="1553"/>
    </location>
</feature>
<keyword evidence="6" id="KW-0732">Signal</keyword>
<feature type="domain" description="EGF-like" evidence="16">
    <location>
        <begin position="1286"/>
        <end position="1322"/>
    </location>
</feature>
<feature type="domain" description="EGF-like" evidence="16">
    <location>
        <begin position="1641"/>
        <end position="1677"/>
    </location>
</feature>
<dbReference type="GO" id="GO:0005576">
    <property type="term" value="C:extracellular region"/>
    <property type="evidence" value="ECO:0007669"/>
    <property type="project" value="UniProtKB-SubCell"/>
</dbReference>
<dbReference type="InterPro" id="IPR003410">
    <property type="entry name" value="HYR_dom"/>
</dbReference>
<feature type="domain" description="EGF-like" evidence="16">
    <location>
        <begin position="2000"/>
        <end position="2036"/>
    </location>
</feature>
<feature type="disulfide bond" evidence="13">
    <location>
        <begin position="1409"/>
        <end position="1419"/>
    </location>
</feature>
<dbReference type="Pfam" id="PF02494">
    <property type="entry name" value="HYR"/>
    <property type="match status" value="1"/>
</dbReference>
<feature type="disulfide bond" evidence="14">
    <location>
        <begin position="72"/>
        <end position="115"/>
    </location>
</feature>
<keyword evidence="4 13" id="KW-0245">EGF-like domain</keyword>
<keyword evidence="10" id="KW-0472">Membrane</keyword>
<dbReference type="PROSITE" id="PS50923">
    <property type="entry name" value="SUSHI"/>
    <property type="match status" value="3"/>
</dbReference>
<dbReference type="InterPro" id="IPR000884">
    <property type="entry name" value="TSP1_rpt"/>
</dbReference>
<comment type="caution">
    <text evidence="20">The sequence shown here is derived from an EMBL/GenBank/DDBJ whole genome shotgun (WGS) entry which is preliminary data.</text>
</comment>
<dbReference type="SMART" id="SM00179">
    <property type="entry name" value="EGF_CA"/>
    <property type="match status" value="20"/>
</dbReference>
<feature type="disulfide bond" evidence="13">
    <location>
        <begin position="1667"/>
        <end position="1676"/>
    </location>
</feature>
<dbReference type="CDD" id="cd00054">
    <property type="entry name" value="EGF_CA"/>
    <property type="match status" value="16"/>
</dbReference>
<feature type="domain" description="EGF-like" evidence="16">
    <location>
        <begin position="1090"/>
        <end position="1126"/>
    </location>
</feature>
<dbReference type="PROSITE" id="PS50825">
    <property type="entry name" value="HYR"/>
    <property type="match status" value="3"/>
</dbReference>
<gene>
    <name evidence="20" type="ORF">BSL78_05295</name>
</gene>
<evidence type="ECO:0000256" key="7">
    <source>
        <dbReference type="ARBA" id="ARBA00022737"/>
    </source>
</evidence>
<dbReference type="PROSITE" id="PS50092">
    <property type="entry name" value="TSP1"/>
    <property type="match status" value="1"/>
</dbReference>
<protein>
    <submittedName>
        <fullName evidence="20">Uncharacterized protein</fullName>
    </submittedName>
</protein>
<feature type="disulfide bond" evidence="13">
    <location>
        <begin position="1446"/>
        <end position="1456"/>
    </location>
</feature>
<dbReference type="SUPFAM" id="SSF57196">
    <property type="entry name" value="EGF/Laminin"/>
    <property type="match status" value="12"/>
</dbReference>
<dbReference type="PROSITE" id="PS01187">
    <property type="entry name" value="EGF_CA"/>
    <property type="match status" value="7"/>
</dbReference>
<dbReference type="Pfam" id="PF00008">
    <property type="entry name" value="EGF"/>
    <property type="match status" value="12"/>
</dbReference>
<evidence type="ECO:0000313" key="20">
    <source>
        <dbReference type="EMBL" id="PIK57769.1"/>
    </source>
</evidence>
<feature type="domain" description="Sushi" evidence="18">
    <location>
        <begin position="9"/>
        <end position="69"/>
    </location>
</feature>
<feature type="region of interest" description="Disordered" evidence="15">
    <location>
        <begin position="642"/>
        <end position="661"/>
    </location>
</feature>
<dbReference type="SMART" id="SM01411">
    <property type="entry name" value="Ephrin_rec_like"/>
    <property type="match status" value="4"/>
</dbReference>
<feature type="disulfide bond" evidence="13">
    <location>
        <begin position="1505"/>
        <end position="1514"/>
    </location>
</feature>
<dbReference type="InterPro" id="IPR001759">
    <property type="entry name" value="PTX_dom"/>
</dbReference>
<keyword evidence="7" id="KW-0677">Repeat</keyword>
<evidence type="ECO:0000256" key="8">
    <source>
        <dbReference type="ARBA" id="ARBA00022837"/>
    </source>
</evidence>
<keyword evidence="21" id="KW-1185">Reference proteome</keyword>
<feature type="domain" description="EGF-like" evidence="16">
    <location>
        <begin position="1717"/>
        <end position="1755"/>
    </location>
</feature>
<dbReference type="FunFam" id="2.10.25.10:FF:000045">
    <property type="entry name" value="Slit guidance ligand 2"/>
    <property type="match status" value="1"/>
</dbReference>
<dbReference type="FunFam" id="2.10.50.10:FF:000018">
    <property type="entry name" value="Sushi, von Willebrand factor type A, EGF and pentraxin domain-containing 1"/>
    <property type="match status" value="1"/>
</dbReference>
<feature type="domain" description="HYR" evidence="17">
    <location>
        <begin position="434"/>
        <end position="516"/>
    </location>
</feature>
<dbReference type="SUPFAM" id="SSF82895">
    <property type="entry name" value="TSP-1 type 1 repeat"/>
    <property type="match status" value="1"/>
</dbReference>
<proteinExistence type="predicted"/>
<feature type="disulfide bond" evidence="13">
    <location>
        <begin position="1312"/>
        <end position="1321"/>
    </location>
</feature>
<feature type="disulfide bond" evidence="13">
    <location>
        <begin position="1705"/>
        <end position="1714"/>
    </location>
</feature>
<dbReference type="Gene3D" id="2.20.100.10">
    <property type="entry name" value="Thrombospondin type-1 (TSP1) repeat"/>
    <property type="match status" value="1"/>
</dbReference>
<sequence>MSAFLYAVHRCSSLQAPARGSLDCQTQYLGSTCTFQCNNGYELDGPETVSCILQSTRPTWDGVPPRCSPVQCPALLNKPQAIKSGCQSVTESFGAVCLWACPYGYQGSGASVSTCQADGSWSADDFECLEKQCPSLELPSFIRERPENCNADPSFEDSCHLSCRDPGYRIDPPTSDFIRCRGDGQWSQDTTDVGCLDYEAPHFTKCPLDFPVYASRGQTQAFVEWEVEAVDNSGEEIVPVCDREPTTFPIDDYFTRCSARDSAGNIAYCLFWFRVRISSCPVISRDIIPAGGGIYPTFCIGKTNPNYGVSCRFFCRNGYTLEGFTDPISCQSDGTWDVDLSTVPFKCKDRVNPIIEVCPGNQYANLNEGMVGAQVYFDTPSARDNSGEPLDVRTTPADITSPYIFTETTVVRYEFYDAANNTASCSFQVFVQNNLFPEVDYCPEDIEVEATGRLTSVTWDDPVFSEPSGDNGALLVSCNFESNTQLPWGSHNILCGATNSNNGKTVECRFTVDVIPRSCSPLKAPRNGALVCDDWAFGRYCNQQCSDAFDVPPGRYEPFFLCGASGFWSSPRVLDCVLRKHASRFNLPSQLQYFSGDCNDPDTQRAIQEAFIELLSAQALSADVCEGWQECRAENVRVTCGASRPGRGDSTGRRRRSPLEGGRAERSFEMLNYADHLLLREAEDRIASNSKRSVVMEMFKNQVAKRNARRSQRETNRREKRSLLDYFLTISFEIVADLPEEDLDQALYEDTAYDTIDTLYSVVDVLEEKAVQGELVLDVPDLDLDVPEDPLSYDFPAPSCEPGSLVNWETLSCVPCSPGSYYDDVEVSCLLCPIGQYQDSEGQMHCKQCPEGTVTLNEGGQEVTECLPVCKPGQYSSNGVEPCALCEISFYQPHENSDSCLECPQSRKTLEKGSTSVLQCLFECAQGHWSETGLEPCQPCSVRYYQPDFGQRSCDLCPGITTTVSPGAIYVEHCNVTATCEENNCENGATCLPLIEGPECQCAAGFQGEYCEVNINDCTDLSCDNGGTCVDGVNTYTCVCQEGYEGDDCSVDILECQASPCEHASTCVDTPGDFVCECLDGYSGKLCDEEILPCENEPCQNGGSCDSVLADFTCTCPPGYTGDYCEDNIDECHTQPCFNGGTCEDLVNAFECSCTPGYSGPRCEVDLVLCDPDPCVHGVCAEEGDNFTCVCHSGKAGRLCDRDATACDKTGCVHGICSLTAEDGDDDGLGFSCDCTDTGYAGIYCENFLDHCLNQPCSNGGSCINELSGYHCLCHQNFTGQDCEQFVNLCDESPCENNGTCTPDGASYRCICPLRFEGDQCETPLVICRDGFCQNGGHCNDEDDDGENVAKFCSCPEGFNGVACEKDINECKSEPCENGGSCTDGVNDYSCTCQPGYSGGNCEVDLDECAPLPCINGICNDRINDYLCDCYHGFEGVDCEVNTDDCQTHECVHGECQDGNDTYTCVCADGFRGRLCDEDIDECASNPCVHAVECTDQTNAFECVCEDGWTGMQCERSVNDCALDSCDNGATCKDQHNSFSCICPPGYEGDTCSEDINECASSPCVNGTCVDRVNGYECTCPRTGEDFTCFCLDGILGDRCEVNIDDCKDNECHHGATCVDEVNAYSCLCPPGYSGDLCEEEVDLCIVFPCENGGTCNVVDGQVQCDCISGYEGYLCEKNINDCYPNPCLHGATCIDETNDYSCHCSPGYRGDICDEEIDECLHNFCHPTGTRECQDGVAEYTCVCRHGFLGQFCDQVAESNFDMIFTANQTSQYVRLRDFSQEIIESFTLALWVRTISSNAVIFYHGRESHLHLRNADIILGFPASLTVVVQGTPMFSGVAINDDLWHHVALTFDHVSKLFQLYVDGENVHNQVIEVTGDVLVSSGVFVLGRTDESGASDFLPLFGSLSRFNIWDELMTSDYIADLTYACYVSEPGNVIGMVDFLDGEVGDVTFVDPSTCDAVNDCADDPCSRGGHCIDGYHDFRCVCPYGLRGPTCAENPDDCIGQLCQNDGTCVDQLGTFTCTCPEGYTGALCELETVDGGWSEWSLWSECSQTCDGGMQERSRECNNPSPENGGSPCGGHDTETRECGTAVCPGCRPFNAPRHGTSKCVTSQSGDMTCWVYCPPGRDFGRPPLYEYICGPATGYFWNHESSNNRKLRVPACSKFSKPNRFQMKVISSYPDLVCSSLSGPEAAEVNNKIGVVAAATSHQVGCVGSGLCTLAAVSTAGCLRGGLETNVALRRKRSAEAGVTVTMTFYQSINVTEESVETSDDIANQPSASAAIDGLLSLADDIINKSAEGAFRISNEGRIYDSEYEEDYGSPECGPGSVMKYNTTLCVTCEAGSYQDGDNCRACDFGYYQPEEGKTFCEVCPEGLTNTGLGAIELDECLPPTQTVIT</sequence>
<dbReference type="FunFam" id="2.10.25.10:FF:000472">
    <property type="entry name" value="Uncharacterized protein, isoform A"/>
    <property type="match status" value="3"/>
</dbReference>
<evidence type="ECO:0000259" key="16">
    <source>
        <dbReference type="PROSITE" id="PS50026"/>
    </source>
</evidence>
<dbReference type="GO" id="GO:0032991">
    <property type="term" value="C:protein-containing complex"/>
    <property type="evidence" value="ECO:0007669"/>
    <property type="project" value="TreeGrafter"/>
</dbReference>
<dbReference type="FunFam" id="2.10.25.10:FF:000247">
    <property type="entry name" value="Delta/notch like EGF repeat containing"/>
    <property type="match status" value="1"/>
</dbReference>
<feature type="domain" description="EGF-like" evidence="16">
    <location>
        <begin position="1479"/>
        <end position="1515"/>
    </location>
</feature>
<feature type="disulfide bond" evidence="13">
    <location>
        <begin position="1988"/>
        <end position="1997"/>
    </location>
</feature>
<feature type="disulfide bond" evidence="13">
    <location>
        <begin position="1467"/>
        <end position="1476"/>
    </location>
</feature>
<feature type="domain" description="Pentraxin (PTX)" evidence="19">
    <location>
        <begin position="1760"/>
        <end position="1961"/>
    </location>
</feature>
<evidence type="ECO:0000259" key="18">
    <source>
        <dbReference type="PROSITE" id="PS50923"/>
    </source>
</evidence>
<feature type="domain" description="EGF-like" evidence="16">
    <location>
        <begin position="1603"/>
        <end position="1639"/>
    </location>
</feature>
<feature type="domain" description="EGF-like" evidence="16">
    <location>
        <begin position="976"/>
        <end position="1012"/>
    </location>
</feature>
<dbReference type="EMBL" id="MRZV01000132">
    <property type="protein sequence ID" value="PIK57769.1"/>
    <property type="molecule type" value="Genomic_DNA"/>
</dbReference>
<feature type="disulfide bond" evidence="13">
    <location>
        <begin position="1745"/>
        <end position="1754"/>
    </location>
</feature>
<dbReference type="SMART" id="SM00209">
    <property type="entry name" value="TSP1"/>
    <property type="match status" value="1"/>
</dbReference>
<dbReference type="InterPro" id="IPR013320">
    <property type="entry name" value="ConA-like_dom_sf"/>
</dbReference>
<feature type="domain" description="EGF-like" evidence="16">
    <location>
        <begin position="1166"/>
        <end position="1201"/>
    </location>
</feature>
<evidence type="ECO:0000256" key="5">
    <source>
        <dbReference type="ARBA" id="ARBA00022692"/>
    </source>
</evidence>
<dbReference type="InterPro" id="IPR009030">
    <property type="entry name" value="Growth_fac_rcpt_cys_sf"/>
</dbReference>
<dbReference type="InterPro" id="IPR000742">
    <property type="entry name" value="EGF"/>
</dbReference>